<proteinExistence type="predicted"/>
<evidence type="ECO:0000313" key="3">
    <source>
        <dbReference type="Proteomes" id="UP001166286"/>
    </source>
</evidence>
<sequence length="296" mass="33336">METKLYAKEVVMKVLEADSTPRFLGRYPPPIQRRSASLPRIDEWKPPHPHPLRCHPMESASPSASERQVLAGTCSYYDRRNVWQTLHPLRSNPTRSHSSMRFDSCGRQKHTKAERNKRNEDGMEQEEPKEGRKQRQAFAVLFEEPEFRNLRPGLATDYANEAEGWLWRTKTIWAGGSDQIGSRTSPSPEHPSPGGGLVQSFPLVFNQPPAHHHPEHPSPGGGPVQSFQPVFNQPPPHSNSQSSFSAFNNPLTTNAPPPVIPRQPSFVFPIAPLTMSREASSALFNQSYPSNDRRKV</sequence>
<dbReference type="EMBL" id="JAFEKC020000001">
    <property type="protein sequence ID" value="KAK0517176.1"/>
    <property type="molecule type" value="Genomic_DNA"/>
</dbReference>
<evidence type="ECO:0000256" key="1">
    <source>
        <dbReference type="SAM" id="MobiDB-lite"/>
    </source>
</evidence>
<feature type="region of interest" description="Disordered" evidence="1">
    <location>
        <begin position="89"/>
        <end position="134"/>
    </location>
</feature>
<accession>A0AA39RB72</accession>
<protein>
    <submittedName>
        <fullName evidence="2">Uncharacterized protein</fullName>
    </submittedName>
</protein>
<name>A0AA39RB72_9LECA</name>
<feature type="compositionally biased region" description="Polar residues" evidence="1">
    <location>
        <begin position="91"/>
        <end position="101"/>
    </location>
</feature>
<comment type="caution">
    <text evidence="2">The sequence shown here is derived from an EMBL/GenBank/DDBJ whole genome shotgun (WGS) entry which is preliminary data.</text>
</comment>
<keyword evidence="3" id="KW-1185">Reference proteome</keyword>
<dbReference type="Proteomes" id="UP001166286">
    <property type="component" value="Unassembled WGS sequence"/>
</dbReference>
<organism evidence="2 3">
    <name type="scientific">Cladonia borealis</name>
    <dbReference type="NCBI Taxonomy" id="184061"/>
    <lineage>
        <taxon>Eukaryota</taxon>
        <taxon>Fungi</taxon>
        <taxon>Dikarya</taxon>
        <taxon>Ascomycota</taxon>
        <taxon>Pezizomycotina</taxon>
        <taxon>Lecanoromycetes</taxon>
        <taxon>OSLEUM clade</taxon>
        <taxon>Lecanoromycetidae</taxon>
        <taxon>Lecanorales</taxon>
        <taxon>Lecanorineae</taxon>
        <taxon>Cladoniaceae</taxon>
        <taxon>Cladonia</taxon>
    </lineage>
</organism>
<feature type="compositionally biased region" description="Basic and acidic residues" evidence="1">
    <location>
        <begin position="111"/>
        <end position="133"/>
    </location>
</feature>
<feature type="compositionally biased region" description="Low complexity" evidence="1">
    <location>
        <begin position="238"/>
        <end position="250"/>
    </location>
</feature>
<gene>
    <name evidence="2" type="ORF">JMJ35_000331</name>
</gene>
<dbReference type="AlphaFoldDB" id="A0AA39RB72"/>
<reference evidence="2" key="1">
    <citation type="submission" date="2023-03" db="EMBL/GenBank/DDBJ databases">
        <title>Complete genome of Cladonia borealis.</title>
        <authorList>
            <person name="Park H."/>
        </authorList>
    </citation>
    <scope>NUCLEOTIDE SEQUENCE</scope>
    <source>
        <strain evidence="2">ANT050790</strain>
    </source>
</reference>
<evidence type="ECO:0000313" key="2">
    <source>
        <dbReference type="EMBL" id="KAK0517176.1"/>
    </source>
</evidence>
<feature type="region of interest" description="Disordered" evidence="1">
    <location>
        <begin position="177"/>
        <end position="261"/>
    </location>
</feature>